<dbReference type="SUPFAM" id="SSF143011">
    <property type="entry name" value="RelE-like"/>
    <property type="match status" value="1"/>
</dbReference>
<dbReference type="Gene3D" id="3.30.2310.20">
    <property type="entry name" value="RelE-like"/>
    <property type="match status" value="1"/>
</dbReference>
<protein>
    <submittedName>
        <fullName evidence="2">mRNA-degrading endonuclease RelE of RelBE toxin-antitoxin system</fullName>
    </submittedName>
</protein>
<proteinExistence type="predicted"/>
<name>A0A2V3YD07_9FIRM</name>
<keyword evidence="3" id="KW-1185">Reference proteome</keyword>
<evidence type="ECO:0000256" key="1">
    <source>
        <dbReference type="ARBA" id="ARBA00022649"/>
    </source>
</evidence>
<keyword evidence="2" id="KW-0255">Endonuclease</keyword>
<evidence type="ECO:0000313" key="2">
    <source>
        <dbReference type="EMBL" id="PXX57338.1"/>
    </source>
</evidence>
<dbReference type="GO" id="GO:0004519">
    <property type="term" value="F:endonuclease activity"/>
    <property type="evidence" value="ECO:0007669"/>
    <property type="project" value="UniProtKB-KW"/>
</dbReference>
<organism evidence="2 3">
    <name type="scientific">Hungatella effluvii</name>
    <dbReference type="NCBI Taxonomy" id="1096246"/>
    <lineage>
        <taxon>Bacteria</taxon>
        <taxon>Bacillati</taxon>
        <taxon>Bacillota</taxon>
        <taxon>Clostridia</taxon>
        <taxon>Lachnospirales</taxon>
        <taxon>Lachnospiraceae</taxon>
        <taxon>Hungatella</taxon>
    </lineage>
</organism>
<dbReference type="EMBL" id="QJKD01000001">
    <property type="protein sequence ID" value="PXX57338.1"/>
    <property type="molecule type" value="Genomic_DNA"/>
</dbReference>
<dbReference type="InterPro" id="IPR035093">
    <property type="entry name" value="RelE/ParE_toxin_dom_sf"/>
</dbReference>
<keyword evidence="2" id="KW-0540">Nuclease</keyword>
<accession>A0A2V3YD07</accession>
<keyword evidence="2" id="KW-0378">Hydrolase</keyword>
<dbReference type="GeneID" id="86059988"/>
<comment type="caution">
    <text evidence="2">The sequence shown here is derived from an EMBL/GenBank/DDBJ whole genome shotgun (WGS) entry which is preliminary data.</text>
</comment>
<dbReference type="AlphaFoldDB" id="A0A2V3YD07"/>
<gene>
    <name evidence="2" type="ORF">DFR60_101648</name>
</gene>
<dbReference type="Pfam" id="PF05016">
    <property type="entry name" value="ParE_toxin"/>
    <property type="match status" value="1"/>
</dbReference>
<dbReference type="Proteomes" id="UP000248057">
    <property type="component" value="Unassembled WGS sequence"/>
</dbReference>
<dbReference type="InterPro" id="IPR007712">
    <property type="entry name" value="RelE/ParE_toxin"/>
</dbReference>
<sequence length="109" mass="12376">MSWSVKYLPEALEDLRKLDGSQKILIRKAIQKACKNPLPESEGGYGKILGNKNNNNLSGFLKIKLRGAGLRIVYQLIRCSDHMLVVVIGVREDDEVYELAQKRILKHDL</sequence>
<reference evidence="2 3" key="1">
    <citation type="submission" date="2018-05" db="EMBL/GenBank/DDBJ databases">
        <title>Genomic Encyclopedia of Type Strains, Phase IV (KMG-IV): sequencing the most valuable type-strain genomes for metagenomic binning, comparative biology and taxonomic classification.</title>
        <authorList>
            <person name="Goeker M."/>
        </authorList>
    </citation>
    <scope>NUCLEOTIDE SEQUENCE [LARGE SCALE GENOMIC DNA]</scope>
    <source>
        <strain evidence="2 3">DSM 24995</strain>
    </source>
</reference>
<dbReference type="RefSeq" id="WP_110321589.1">
    <property type="nucleotide sequence ID" value="NZ_QJKD01000001.1"/>
</dbReference>
<keyword evidence="1" id="KW-1277">Toxin-antitoxin system</keyword>
<evidence type="ECO:0000313" key="3">
    <source>
        <dbReference type="Proteomes" id="UP000248057"/>
    </source>
</evidence>